<evidence type="ECO:0000256" key="3">
    <source>
        <dbReference type="SAM" id="SignalP"/>
    </source>
</evidence>
<gene>
    <name evidence="4" type="ORF">COU46_02115</name>
</gene>
<keyword evidence="2" id="KW-0812">Transmembrane</keyword>
<feature type="transmembrane region" description="Helical" evidence="2">
    <location>
        <begin position="280"/>
        <end position="300"/>
    </location>
</feature>
<keyword evidence="3" id="KW-0732">Signal</keyword>
<feature type="transmembrane region" description="Helical" evidence="2">
    <location>
        <begin position="148"/>
        <end position="166"/>
    </location>
</feature>
<evidence type="ECO:0000313" key="5">
    <source>
        <dbReference type="Proteomes" id="UP000229383"/>
    </source>
</evidence>
<organism evidence="4 5">
    <name type="scientific">Candidatus Niyogibacteria bacterium CG10_big_fil_rev_8_21_14_0_10_42_19</name>
    <dbReference type="NCBI Taxonomy" id="1974725"/>
    <lineage>
        <taxon>Bacteria</taxon>
        <taxon>Candidatus Niyogiibacteriota</taxon>
    </lineage>
</organism>
<feature type="compositionally biased region" description="Pro residues" evidence="1">
    <location>
        <begin position="631"/>
        <end position="643"/>
    </location>
</feature>
<evidence type="ECO:0000313" key="4">
    <source>
        <dbReference type="EMBL" id="PIR70317.1"/>
    </source>
</evidence>
<keyword evidence="2" id="KW-1133">Transmembrane helix</keyword>
<feature type="transmembrane region" description="Helical" evidence="2">
    <location>
        <begin position="383"/>
        <end position="403"/>
    </location>
</feature>
<dbReference type="Proteomes" id="UP000229383">
    <property type="component" value="Unassembled WGS sequence"/>
</dbReference>
<evidence type="ECO:0000256" key="2">
    <source>
        <dbReference type="SAM" id="Phobius"/>
    </source>
</evidence>
<feature type="transmembrane region" description="Helical" evidence="2">
    <location>
        <begin position="312"/>
        <end position="332"/>
    </location>
</feature>
<comment type="caution">
    <text evidence="4">The sequence shown here is derived from an EMBL/GenBank/DDBJ whole genome shotgun (WGS) entry which is preliminary data.</text>
</comment>
<keyword evidence="2" id="KW-0472">Membrane</keyword>
<feature type="transmembrane region" description="Helical" evidence="2">
    <location>
        <begin position="116"/>
        <end position="136"/>
    </location>
</feature>
<name>A0A2H0TFI4_9BACT</name>
<reference evidence="5" key="1">
    <citation type="submission" date="2017-09" db="EMBL/GenBank/DDBJ databases">
        <title>Depth-based differentiation of microbial function through sediment-hosted aquifers and enrichment of novel symbionts in the deep terrestrial subsurface.</title>
        <authorList>
            <person name="Probst A.J."/>
            <person name="Ladd B."/>
            <person name="Jarett J.K."/>
            <person name="Geller-Mcgrath D.E."/>
            <person name="Sieber C.M.K."/>
            <person name="Emerson J.B."/>
            <person name="Anantharaman K."/>
            <person name="Thomas B.C."/>
            <person name="Malmstrom R."/>
            <person name="Stieglmeier M."/>
            <person name="Klingl A."/>
            <person name="Woyke T."/>
            <person name="Ryan C.M."/>
            <person name="Banfield J.F."/>
        </authorList>
    </citation>
    <scope>NUCLEOTIDE SEQUENCE [LARGE SCALE GENOMIC DNA]</scope>
</reference>
<feature type="transmembrane region" description="Helical" evidence="2">
    <location>
        <begin position="57"/>
        <end position="81"/>
    </location>
</feature>
<sequence>MIQKLKLNRKLFVTALVVVSVLIFISSSFVAEADDALDVAGAAAEAKKSGGAGTVATVAGTAVLMVVNVVLKALLSFVILLYEFAGKLVEFSIGASTDTLSDITHIAVGWAASRDLANIFFIFVLLVVAIATILRLENYGIKRLLPKLIIIAILINFSLLITQYVVMPSNWLSLHFVEQIKAESVSVQAALSNMLLAKTSLNVNTENTVQGYEAPHGDLFKVSDANTGSFFNNTMSYLVTGSTLNTEITRATVSLFSIVFFFIGAFVFSAIFIMVLIRTVVLMFLMVLSPLAFLFHILPATQGYARKWWQTLLSQSFFLPALLFLIYLTNILNTSVLQAQITRTSNVLVDYKLMFTFALMTVMLLASLSIARQMGAYGAGAAISWSKAAYMGAAGYAGVVLAARPAARAARAYTESKTGKRFAAESKIIGGAVFKGMQKASTMGGLPKTEKEELELLKKLPSEIRAQRFGNLSGGQKRAVLGGMNAGDLQELGLGMDKRKQAGEFTKEVRTLAPGREKELQKVLPGFAENYDRDLINKVNFAETPADHIVNNAKLREAVFKHSSPKQVQQILERSDKLSDAYREDMDKAWRDSGESVDKVVDTFNTERNTGMAQLFRSRQKLKDLLGLEEPLPPPSPLPPPQGPKDSYTKARSSGGNPPPPPPGGAAKEFTGP</sequence>
<feature type="transmembrane region" description="Helical" evidence="2">
    <location>
        <begin position="353"/>
        <end position="371"/>
    </location>
</feature>
<feature type="signal peptide" evidence="3">
    <location>
        <begin position="1"/>
        <end position="33"/>
    </location>
</feature>
<evidence type="ECO:0000256" key="1">
    <source>
        <dbReference type="SAM" id="MobiDB-lite"/>
    </source>
</evidence>
<dbReference type="EMBL" id="PFCN01000026">
    <property type="protein sequence ID" value="PIR70317.1"/>
    <property type="molecule type" value="Genomic_DNA"/>
</dbReference>
<dbReference type="AlphaFoldDB" id="A0A2H0TFI4"/>
<feature type="chain" id="PRO_5013675187" evidence="3">
    <location>
        <begin position="34"/>
        <end position="673"/>
    </location>
</feature>
<accession>A0A2H0TFI4</accession>
<feature type="region of interest" description="Disordered" evidence="1">
    <location>
        <begin position="624"/>
        <end position="673"/>
    </location>
</feature>
<protein>
    <submittedName>
        <fullName evidence="4">Uncharacterized protein</fullName>
    </submittedName>
</protein>
<feature type="transmembrane region" description="Helical" evidence="2">
    <location>
        <begin position="253"/>
        <end position="273"/>
    </location>
</feature>
<proteinExistence type="predicted"/>